<keyword evidence="7 12" id="KW-0220">Diaminopimelate biosynthesis</keyword>
<evidence type="ECO:0000256" key="9">
    <source>
        <dbReference type="ARBA" id="ARBA00023239"/>
    </source>
</evidence>
<sequence length="319" mass="34288">MKAKIFKGAATALVTPMKPDGSISYDTLSGLIDYQLKHHADAVVIGGTTGESASLSEKELLELTAFTVKAVRGHIPVIANMGSNNTAHSAELAGKMEKLGADALLSVTPYYNKASQQGLYEHFKAGAAATGLPIILYNVPSRTGVNIAVDTYKRLSEIDNIAAVKEASGNFSQMAQIAAECGDALDIYSGNDDQIVPALALGASGVISVLSNLIPEQVHQICASYFEGNVGKSRYFQLYYLELAEALFSDINPIPVKQALNFMGLDVGGCRLPLCDMAPAEAARLLKCIQKYGLCRFPERPKEKRFHANRRLSLISNVF</sequence>
<feature type="active site" description="Schiff-base intermediate with substrate" evidence="12 14">
    <location>
        <position position="165"/>
    </location>
</feature>
<evidence type="ECO:0000256" key="6">
    <source>
        <dbReference type="ARBA" id="ARBA00022605"/>
    </source>
</evidence>
<evidence type="ECO:0000256" key="13">
    <source>
        <dbReference type="PIRNR" id="PIRNR001365"/>
    </source>
</evidence>
<evidence type="ECO:0000256" key="14">
    <source>
        <dbReference type="PIRSR" id="PIRSR001365-1"/>
    </source>
</evidence>
<dbReference type="InterPro" id="IPR020624">
    <property type="entry name" value="Schiff_base-form_aldolases_CS"/>
</dbReference>
<comment type="similarity">
    <text evidence="3 12 13">Belongs to the DapA family.</text>
</comment>
<evidence type="ECO:0000256" key="1">
    <source>
        <dbReference type="ARBA" id="ARBA00003294"/>
    </source>
</evidence>
<proteinExistence type="inferred from homology"/>
<dbReference type="Gene3D" id="3.20.20.70">
    <property type="entry name" value="Aldolase class I"/>
    <property type="match status" value="1"/>
</dbReference>
<dbReference type="UniPathway" id="UPA00034">
    <property type="reaction ID" value="UER00017"/>
</dbReference>
<evidence type="ECO:0000313" key="16">
    <source>
        <dbReference type="EMBL" id="VYU66714.1"/>
    </source>
</evidence>
<keyword evidence="10 12" id="KW-0704">Schiff base</keyword>
<dbReference type="AlphaFoldDB" id="A0A6N3GQ81"/>
<evidence type="ECO:0000256" key="2">
    <source>
        <dbReference type="ARBA" id="ARBA00005120"/>
    </source>
</evidence>
<dbReference type="GO" id="GO:0005829">
    <property type="term" value="C:cytosol"/>
    <property type="evidence" value="ECO:0007669"/>
    <property type="project" value="TreeGrafter"/>
</dbReference>
<dbReference type="GO" id="GO:0008840">
    <property type="term" value="F:4-hydroxy-tetrahydrodipicolinate synthase activity"/>
    <property type="evidence" value="ECO:0007669"/>
    <property type="project" value="UniProtKB-UniRule"/>
</dbReference>
<dbReference type="PANTHER" id="PTHR12128">
    <property type="entry name" value="DIHYDRODIPICOLINATE SYNTHASE"/>
    <property type="match status" value="1"/>
</dbReference>
<comment type="subcellular location">
    <subcellularLocation>
        <location evidence="12">Cytoplasm</location>
    </subcellularLocation>
</comment>
<accession>A0A6N3GQ81</accession>
<reference evidence="16" key="1">
    <citation type="submission" date="2019-11" db="EMBL/GenBank/DDBJ databases">
        <authorList>
            <person name="Feng L."/>
        </authorList>
    </citation>
    <scope>NUCLEOTIDE SEQUENCE</scope>
    <source>
        <strain evidence="16">ElimosumLFYP34</strain>
    </source>
</reference>
<dbReference type="HAMAP" id="MF_00418">
    <property type="entry name" value="DapA"/>
    <property type="match status" value="1"/>
</dbReference>
<dbReference type="InterPro" id="IPR020625">
    <property type="entry name" value="Schiff_base-form_aldolases_AS"/>
</dbReference>
<comment type="caution">
    <text evidence="12">Was originally thought to be a dihydrodipicolinate synthase (DHDPS), catalyzing the condensation of (S)-aspartate-beta-semialdehyde [(S)-ASA] and pyruvate to dihydrodipicolinate (DHDP). However, it was shown in E.coli that the product of the enzymatic reaction is not dihydrodipicolinate but in fact (4S)-4-hydroxy-2,3,4,5-tetrahydro-(2S)-dipicolinic acid (HTPA), and that the consecutive dehydration reaction leading to DHDP is not spontaneous but catalyzed by DapB.</text>
</comment>
<dbReference type="PROSITE" id="PS00666">
    <property type="entry name" value="DHDPS_2"/>
    <property type="match status" value="1"/>
</dbReference>
<dbReference type="PIRSF" id="PIRSF001365">
    <property type="entry name" value="DHDPS"/>
    <property type="match status" value="1"/>
</dbReference>
<organism evidence="16">
    <name type="scientific">Eubacterium limosum</name>
    <dbReference type="NCBI Taxonomy" id="1736"/>
    <lineage>
        <taxon>Bacteria</taxon>
        <taxon>Bacillati</taxon>
        <taxon>Bacillota</taxon>
        <taxon>Clostridia</taxon>
        <taxon>Eubacteriales</taxon>
        <taxon>Eubacteriaceae</taxon>
        <taxon>Eubacterium</taxon>
    </lineage>
</organism>
<evidence type="ECO:0000256" key="8">
    <source>
        <dbReference type="ARBA" id="ARBA00023154"/>
    </source>
</evidence>
<dbReference type="InterPro" id="IPR013785">
    <property type="entry name" value="Aldolase_TIM"/>
</dbReference>
<keyword evidence="6 12" id="KW-0028">Amino-acid biosynthesis</keyword>
<dbReference type="InterPro" id="IPR005263">
    <property type="entry name" value="DapA"/>
</dbReference>
<evidence type="ECO:0000256" key="4">
    <source>
        <dbReference type="ARBA" id="ARBA00012086"/>
    </source>
</evidence>
<dbReference type="InterPro" id="IPR002220">
    <property type="entry name" value="DapA-like"/>
</dbReference>
<evidence type="ECO:0000256" key="5">
    <source>
        <dbReference type="ARBA" id="ARBA00022490"/>
    </source>
</evidence>
<dbReference type="SMART" id="SM01130">
    <property type="entry name" value="DHDPS"/>
    <property type="match status" value="1"/>
</dbReference>
<keyword evidence="8 12" id="KW-0457">Lysine biosynthesis</keyword>
<dbReference type="PROSITE" id="PS00665">
    <property type="entry name" value="DHDPS_1"/>
    <property type="match status" value="1"/>
</dbReference>
<dbReference type="PANTHER" id="PTHR12128:SF66">
    <property type="entry name" value="4-HYDROXY-2-OXOGLUTARATE ALDOLASE, MITOCHONDRIAL"/>
    <property type="match status" value="1"/>
</dbReference>
<comment type="catalytic activity">
    <reaction evidence="11 12">
        <text>L-aspartate 4-semialdehyde + pyruvate = (2S,4S)-4-hydroxy-2,3,4,5-tetrahydrodipicolinate + H2O + H(+)</text>
        <dbReference type="Rhea" id="RHEA:34171"/>
        <dbReference type="ChEBI" id="CHEBI:15361"/>
        <dbReference type="ChEBI" id="CHEBI:15377"/>
        <dbReference type="ChEBI" id="CHEBI:15378"/>
        <dbReference type="ChEBI" id="CHEBI:67139"/>
        <dbReference type="ChEBI" id="CHEBI:537519"/>
        <dbReference type="EC" id="4.3.3.7"/>
    </reaction>
</comment>
<dbReference type="NCBIfam" id="TIGR00674">
    <property type="entry name" value="dapA"/>
    <property type="match status" value="1"/>
</dbReference>
<dbReference type="CDD" id="cd00950">
    <property type="entry name" value="DHDPS"/>
    <property type="match status" value="1"/>
</dbReference>
<feature type="site" description="Part of a proton relay during catalysis" evidence="12">
    <location>
        <position position="111"/>
    </location>
</feature>
<evidence type="ECO:0000256" key="15">
    <source>
        <dbReference type="PIRSR" id="PIRSR001365-2"/>
    </source>
</evidence>
<dbReference type="EMBL" id="CACRTR010000023">
    <property type="protein sequence ID" value="VYU66714.1"/>
    <property type="molecule type" value="Genomic_DNA"/>
</dbReference>
<dbReference type="PRINTS" id="PR00146">
    <property type="entry name" value="DHPICSNTHASE"/>
</dbReference>
<evidence type="ECO:0000256" key="3">
    <source>
        <dbReference type="ARBA" id="ARBA00007592"/>
    </source>
</evidence>
<gene>
    <name evidence="16" type="primary">dapA_2</name>
    <name evidence="12" type="synonym">dapA</name>
    <name evidence="16" type="ORF">ELLFYP34_00651</name>
</gene>
<protein>
    <recommendedName>
        <fullName evidence="4 12">4-hydroxy-tetrahydrodipicolinate synthase</fullName>
        <shortName evidence="12">HTPA synthase</shortName>
        <ecNumber evidence="4 12">4.3.3.7</ecNumber>
    </recommendedName>
</protein>
<evidence type="ECO:0000256" key="12">
    <source>
        <dbReference type="HAMAP-Rule" id="MF_00418"/>
    </source>
</evidence>
<dbReference type="EC" id="4.3.3.7" evidence="4 12"/>
<name>A0A6N3GQ81_EUBLI</name>
<dbReference type="GO" id="GO:0019877">
    <property type="term" value="P:diaminopimelate biosynthetic process"/>
    <property type="evidence" value="ECO:0007669"/>
    <property type="project" value="UniProtKB-UniRule"/>
</dbReference>
<dbReference type="Pfam" id="PF00701">
    <property type="entry name" value="DHDPS"/>
    <property type="match status" value="1"/>
</dbReference>
<comment type="pathway">
    <text evidence="2 12">Amino-acid biosynthesis; L-lysine biosynthesis via DAP pathway; (S)-tetrahydrodipicolinate from L-aspartate: step 3/4.</text>
</comment>
<feature type="active site" description="Proton donor/acceptor" evidence="12 14">
    <location>
        <position position="137"/>
    </location>
</feature>
<comment type="subunit">
    <text evidence="12">Homotetramer; dimer of dimers.</text>
</comment>
<evidence type="ECO:0000256" key="7">
    <source>
        <dbReference type="ARBA" id="ARBA00022915"/>
    </source>
</evidence>
<keyword evidence="5 12" id="KW-0963">Cytoplasm</keyword>
<dbReference type="SUPFAM" id="SSF51569">
    <property type="entry name" value="Aldolase"/>
    <property type="match status" value="1"/>
</dbReference>
<evidence type="ECO:0000256" key="11">
    <source>
        <dbReference type="ARBA" id="ARBA00047836"/>
    </source>
</evidence>
<feature type="binding site" evidence="12 15">
    <location>
        <position position="49"/>
    </location>
    <ligand>
        <name>pyruvate</name>
        <dbReference type="ChEBI" id="CHEBI:15361"/>
    </ligand>
</feature>
<comment type="function">
    <text evidence="1 12">Catalyzes the condensation of (S)-aspartate-beta-semialdehyde [(S)-ASA] and pyruvate to 4-hydroxy-tetrahydrodipicolinate (HTPA).</text>
</comment>
<feature type="binding site" evidence="12 15">
    <location>
        <position position="207"/>
    </location>
    <ligand>
        <name>pyruvate</name>
        <dbReference type="ChEBI" id="CHEBI:15361"/>
    </ligand>
</feature>
<dbReference type="GO" id="GO:0009089">
    <property type="term" value="P:lysine biosynthetic process via diaminopimelate"/>
    <property type="evidence" value="ECO:0007669"/>
    <property type="project" value="UniProtKB-UniRule"/>
</dbReference>
<feature type="site" description="Part of a proton relay during catalysis" evidence="12">
    <location>
        <position position="48"/>
    </location>
</feature>
<evidence type="ECO:0000256" key="10">
    <source>
        <dbReference type="ARBA" id="ARBA00023270"/>
    </source>
</evidence>
<keyword evidence="9 12" id="KW-0456">Lyase</keyword>